<evidence type="ECO:0000313" key="2">
    <source>
        <dbReference type="Proteomes" id="UP001610432"/>
    </source>
</evidence>
<keyword evidence="2" id="KW-1185">Reference proteome</keyword>
<proteinExistence type="predicted"/>
<dbReference type="Proteomes" id="UP001610432">
    <property type="component" value="Unassembled WGS sequence"/>
</dbReference>
<sequence>MYSRTDLISPAKALCNAFSTAADLPTILSTFTTSPAPQVLEHGLQSLAPFLGRTFTGRDGVTKYFDILNELLGIESMSLDDEKEWVVDAKSMAVCLRGKARFVAKETGEKWDEVFLYRISLAEEEGGGGLKVSVYEVWADTGAAYLARKEQLGNISREESAR</sequence>
<dbReference type="RefSeq" id="XP_070885968.1">
    <property type="nucleotide sequence ID" value="XM_071024311.1"/>
</dbReference>
<organism evidence="1 2">
    <name type="scientific">Aspergillus lucknowensis</name>
    <dbReference type="NCBI Taxonomy" id="176173"/>
    <lineage>
        <taxon>Eukaryota</taxon>
        <taxon>Fungi</taxon>
        <taxon>Dikarya</taxon>
        <taxon>Ascomycota</taxon>
        <taxon>Pezizomycotina</taxon>
        <taxon>Eurotiomycetes</taxon>
        <taxon>Eurotiomycetidae</taxon>
        <taxon>Eurotiales</taxon>
        <taxon>Aspergillaceae</taxon>
        <taxon>Aspergillus</taxon>
        <taxon>Aspergillus subgen. Nidulantes</taxon>
    </lineage>
</organism>
<accession>A0ABR4LR51</accession>
<name>A0ABR4LR51_9EURO</name>
<reference evidence="1 2" key="1">
    <citation type="submission" date="2024-07" db="EMBL/GenBank/DDBJ databases">
        <title>Section-level genome sequencing and comparative genomics of Aspergillus sections Usti and Cavernicolus.</title>
        <authorList>
            <consortium name="Lawrence Berkeley National Laboratory"/>
            <person name="Nybo J.L."/>
            <person name="Vesth T.C."/>
            <person name="Theobald S."/>
            <person name="Frisvad J.C."/>
            <person name="Larsen T.O."/>
            <person name="Kjaerboelling I."/>
            <person name="Rothschild-Mancinelli K."/>
            <person name="Lyhne E.K."/>
            <person name="Kogle M.E."/>
            <person name="Barry K."/>
            <person name="Clum A."/>
            <person name="Na H."/>
            <person name="Ledsgaard L."/>
            <person name="Lin J."/>
            <person name="Lipzen A."/>
            <person name="Kuo A."/>
            <person name="Riley R."/>
            <person name="Mondo S."/>
            <person name="Labutti K."/>
            <person name="Haridas S."/>
            <person name="Pangalinan J."/>
            <person name="Salamov A.A."/>
            <person name="Simmons B.A."/>
            <person name="Magnuson J.K."/>
            <person name="Chen J."/>
            <person name="Drula E."/>
            <person name="Henrissat B."/>
            <person name="Wiebenga A."/>
            <person name="Lubbers R.J."/>
            <person name="Gomes A.C."/>
            <person name="Macurrencykelacurrency M.R."/>
            <person name="Stajich J."/>
            <person name="Grigoriev I.V."/>
            <person name="Mortensen U.H."/>
            <person name="De Vries R.P."/>
            <person name="Baker S.E."/>
            <person name="Andersen M.R."/>
        </authorList>
    </citation>
    <scope>NUCLEOTIDE SEQUENCE [LARGE SCALE GENOMIC DNA]</scope>
    <source>
        <strain evidence="1 2">CBS 449.75</strain>
    </source>
</reference>
<gene>
    <name evidence="1" type="ORF">BJX67DRAFT_110199</name>
</gene>
<comment type="caution">
    <text evidence="1">The sequence shown here is derived from an EMBL/GenBank/DDBJ whole genome shotgun (WGS) entry which is preliminary data.</text>
</comment>
<dbReference type="GeneID" id="98139383"/>
<dbReference type="EMBL" id="JBFXLQ010000021">
    <property type="protein sequence ID" value="KAL2866989.1"/>
    <property type="molecule type" value="Genomic_DNA"/>
</dbReference>
<dbReference type="Gene3D" id="3.10.450.50">
    <property type="match status" value="1"/>
</dbReference>
<evidence type="ECO:0000313" key="1">
    <source>
        <dbReference type="EMBL" id="KAL2866989.1"/>
    </source>
</evidence>
<protein>
    <submittedName>
        <fullName evidence="1">Uncharacterized protein</fullName>
    </submittedName>
</protein>